<dbReference type="EMBL" id="JACDUK010000004">
    <property type="protein sequence ID" value="MBA2853825.1"/>
    <property type="molecule type" value="Genomic_DNA"/>
</dbReference>
<protein>
    <submittedName>
        <fullName evidence="1">Uncharacterized protein</fullName>
    </submittedName>
</protein>
<reference evidence="1 2" key="1">
    <citation type="submission" date="2020-07" db="EMBL/GenBank/DDBJ databases">
        <title>Genomic Encyclopedia of Type Strains, Phase IV (KMG-V): Genome sequencing to study the core and pangenomes of soil and plant-associated prokaryotes.</title>
        <authorList>
            <person name="Whitman W."/>
        </authorList>
    </citation>
    <scope>NUCLEOTIDE SEQUENCE [LARGE SCALE GENOMIC DNA]</scope>
    <source>
        <strain evidence="1 2">S1</strain>
    </source>
</reference>
<comment type="caution">
    <text evidence="1">The sequence shown here is derived from an EMBL/GenBank/DDBJ whole genome shotgun (WGS) entry which is preliminary data.</text>
</comment>
<sequence length="81" mass="9451">MEIDLIETITNWVKWEGKLDLKDPPRFVLETLEKHGHTLENLEMALDLLTALGKFEKYKDSRVYIPLHPAKNQIGFFGLLK</sequence>
<name>A0A7J9P2Z8_METMI</name>
<organism evidence="1 2">
    <name type="scientific">Methanococcus maripaludis</name>
    <name type="common">Methanococcus deltae</name>
    <dbReference type="NCBI Taxonomy" id="39152"/>
    <lineage>
        <taxon>Archaea</taxon>
        <taxon>Methanobacteriati</taxon>
        <taxon>Methanobacteriota</taxon>
        <taxon>Methanomada group</taxon>
        <taxon>Methanococci</taxon>
        <taxon>Methanococcales</taxon>
        <taxon>Methanococcaceae</taxon>
        <taxon>Methanococcus</taxon>
    </lineage>
</organism>
<accession>A0A7J9P2Z8</accession>
<dbReference type="AlphaFoldDB" id="A0A7J9P2Z8"/>
<evidence type="ECO:0000313" key="2">
    <source>
        <dbReference type="Proteomes" id="UP000522365"/>
    </source>
</evidence>
<dbReference type="RefSeq" id="WP_181504710.1">
    <property type="nucleotide sequence ID" value="NZ_JACDUK010000004.1"/>
</dbReference>
<evidence type="ECO:0000313" key="1">
    <source>
        <dbReference type="EMBL" id="MBA2853825.1"/>
    </source>
</evidence>
<proteinExistence type="predicted"/>
<dbReference type="Proteomes" id="UP000522365">
    <property type="component" value="Unassembled WGS sequence"/>
</dbReference>
<gene>
    <name evidence="1" type="ORF">HNP89_001801</name>
</gene>